<dbReference type="OrthoDB" id="9984275at2759"/>
<evidence type="ECO:0000256" key="3">
    <source>
        <dbReference type="ARBA" id="ARBA00022927"/>
    </source>
</evidence>
<dbReference type="PRINTS" id="PR00448">
    <property type="entry name" value="NSFATTACHMNT"/>
</dbReference>
<evidence type="ECO:0000313" key="5">
    <source>
        <dbReference type="Proteomes" id="UP000410492"/>
    </source>
</evidence>
<gene>
    <name evidence="4" type="ORF">CALMAC_LOCUS8111</name>
</gene>
<dbReference type="Gene3D" id="1.25.40.10">
    <property type="entry name" value="Tetratricopeptide repeat domain"/>
    <property type="match status" value="1"/>
</dbReference>
<keyword evidence="2" id="KW-0813">Transport</keyword>
<name>A0A653CDF2_CALMS</name>
<accession>A0A653CDF2</accession>
<dbReference type="Proteomes" id="UP000410492">
    <property type="component" value="Unassembled WGS sequence"/>
</dbReference>
<dbReference type="GO" id="GO:0035494">
    <property type="term" value="P:SNARE complex disassembly"/>
    <property type="evidence" value="ECO:0007669"/>
    <property type="project" value="TreeGrafter"/>
</dbReference>
<keyword evidence="5" id="KW-1185">Reference proteome</keyword>
<dbReference type="EMBL" id="CAACVG010007502">
    <property type="protein sequence ID" value="VEN45766.1"/>
    <property type="molecule type" value="Genomic_DNA"/>
</dbReference>
<dbReference type="InterPro" id="IPR000744">
    <property type="entry name" value="NSF_attach"/>
</dbReference>
<dbReference type="GO" id="GO:0031201">
    <property type="term" value="C:SNARE complex"/>
    <property type="evidence" value="ECO:0007669"/>
    <property type="project" value="TreeGrafter"/>
</dbReference>
<dbReference type="GO" id="GO:0005774">
    <property type="term" value="C:vacuolar membrane"/>
    <property type="evidence" value="ECO:0007669"/>
    <property type="project" value="TreeGrafter"/>
</dbReference>
<evidence type="ECO:0000256" key="1">
    <source>
        <dbReference type="ARBA" id="ARBA00010050"/>
    </source>
</evidence>
<evidence type="ECO:0000256" key="2">
    <source>
        <dbReference type="ARBA" id="ARBA00022448"/>
    </source>
</evidence>
<dbReference type="Pfam" id="PF14938">
    <property type="entry name" value="SNAP"/>
    <property type="match status" value="1"/>
</dbReference>
<dbReference type="SUPFAM" id="SSF48452">
    <property type="entry name" value="TPR-like"/>
    <property type="match status" value="1"/>
</dbReference>
<dbReference type="GO" id="GO:0019905">
    <property type="term" value="F:syntaxin binding"/>
    <property type="evidence" value="ECO:0007669"/>
    <property type="project" value="TreeGrafter"/>
</dbReference>
<dbReference type="PANTHER" id="PTHR13768">
    <property type="entry name" value="SOLUBLE NSF ATTACHMENT PROTEIN SNAP"/>
    <property type="match status" value="1"/>
</dbReference>
<organism evidence="4 5">
    <name type="scientific">Callosobruchus maculatus</name>
    <name type="common">Southern cowpea weevil</name>
    <name type="synonym">Pulse bruchid</name>
    <dbReference type="NCBI Taxonomy" id="64391"/>
    <lineage>
        <taxon>Eukaryota</taxon>
        <taxon>Metazoa</taxon>
        <taxon>Ecdysozoa</taxon>
        <taxon>Arthropoda</taxon>
        <taxon>Hexapoda</taxon>
        <taxon>Insecta</taxon>
        <taxon>Pterygota</taxon>
        <taxon>Neoptera</taxon>
        <taxon>Endopterygota</taxon>
        <taxon>Coleoptera</taxon>
        <taxon>Polyphaga</taxon>
        <taxon>Cucujiformia</taxon>
        <taxon>Chrysomeloidea</taxon>
        <taxon>Chrysomelidae</taxon>
        <taxon>Bruchinae</taxon>
        <taxon>Bruchini</taxon>
        <taxon>Callosobruchus</taxon>
    </lineage>
</organism>
<dbReference type="GO" id="GO:0005483">
    <property type="term" value="F:soluble NSF attachment protein activity"/>
    <property type="evidence" value="ECO:0007669"/>
    <property type="project" value="TreeGrafter"/>
</dbReference>
<dbReference type="AlphaFoldDB" id="A0A653CDF2"/>
<keyword evidence="3" id="KW-0653">Protein transport</keyword>
<feature type="non-terminal residue" evidence="4">
    <location>
        <position position="115"/>
    </location>
</feature>
<sequence>MAHIETKAQQLVEEAEKKLSSGGFFRNLFTKPSDRLEESIEYYMRAGNLFKMAKNWRQAGHAFEDAGDLCLRNSNQPEAAINYTEAAICFKKVDIVKAVELYTKAIELYQEKGKF</sequence>
<reference evidence="4 5" key="1">
    <citation type="submission" date="2019-01" db="EMBL/GenBank/DDBJ databases">
        <authorList>
            <person name="Sayadi A."/>
        </authorList>
    </citation>
    <scope>NUCLEOTIDE SEQUENCE [LARGE SCALE GENOMIC DNA]</scope>
</reference>
<proteinExistence type="inferred from homology"/>
<dbReference type="GO" id="GO:0006886">
    <property type="term" value="P:intracellular protein transport"/>
    <property type="evidence" value="ECO:0007669"/>
    <property type="project" value="InterPro"/>
</dbReference>
<dbReference type="PANTHER" id="PTHR13768:SF8">
    <property type="entry name" value="ALPHA-SOLUBLE NSF ATTACHMENT PROTEIN"/>
    <property type="match status" value="1"/>
</dbReference>
<dbReference type="InterPro" id="IPR011990">
    <property type="entry name" value="TPR-like_helical_dom_sf"/>
</dbReference>
<evidence type="ECO:0000313" key="4">
    <source>
        <dbReference type="EMBL" id="VEN45766.1"/>
    </source>
</evidence>
<protein>
    <submittedName>
        <fullName evidence="4">Uncharacterized protein</fullName>
    </submittedName>
</protein>
<comment type="similarity">
    <text evidence="1">Belongs to the SNAP family.</text>
</comment>